<feature type="transmembrane region" description="Helical" evidence="7">
    <location>
        <begin position="156"/>
        <end position="175"/>
    </location>
</feature>
<keyword evidence="4 7" id="KW-0812">Transmembrane</keyword>
<dbReference type="Pfam" id="PF04632">
    <property type="entry name" value="FUSC"/>
    <property type="match status" value="1"/>
</dbReference>
<evidence type="ECO:0000256" key="1">
    <source>
        <dbReference type="ARBA" id="ARBA00004651"/>
    </source>
</evidence>
<evidence type="ECO:0000313" key="9">
    <source>
        <dbReference type="Proteomes" id="UP000295565"/>
    </source>
</evidence>
<feature type="transmembrane region" description="Helical" evidence="7">
    <location>
        <begin position="475"/>
        <end position="491"/>
    </location>
</feature>
<keyword evidence="3" id="KW-1003">Cell membrane</keyword>
<comment type="subcellular location">
    <subcellularLocation>
        <location evidence="1">Cell membrane</location>
        <topology evidence="1">Multi-pass membrane protein</topology>
    </subcellularLocation>
</comment>
<name>A0A4V6NE29_9GAMM</name>
<evidence type="ECO:0000256" key="7">
    <source>
        <dbReference type="SAM" id="Phobius"/>
    </source>
</evidence>
<keyword evidence="5 7" id="KW-1133">Transmembrane helix</keyword>
<dbReference type="AlphaFoldDB" id="A0A4V6NE29"/>
<feature type="transmembrane region" description="Helical" evidence="7">
    <location>
        <begin position="449"/>
        <end position="468"/>
    </location>
</feature>
<evidence type="ECO:0000313" key="8">
    <source>
        <dbReference type="EMBL" id="TCK47691.1"/>
    </source>
</evidence>
<gene>
    <name evidence="8" type="ORF">EV690_2736</name>
</gene>
<evidence type="ECO:0000256" key="6">
    <source>
        <dbReference type="ARBA" id="ARBA00023136"/>
    </source>
</evidence>
<protein>
    <submittedName>
        <fullName evidence="8">Putative membrane protein YccC</fullName>
    </submittedName>
</protein>
<proteinExistence type="predicted"/>
<feature type="transmembrane region" description="Helical" evidence="7">
    <location>
        <begin position="423"/>
        <end position="443"/>
    </location>
</feature>
<dbReference type="RefSeq" id="WP_131913492.1">
    <property type="nucleotide sequence ID" value="NZ_OU594967.1"/>
</dbReference>
<sequence>MGIVLQTMLMPQKRSVLFALKGVIAMAMALSISIYLQLDRPYWAVISAVFLQIRPESGLVAEKALCQIVGTIIGGLVGIFILANFIDFPYLGLAFLGIWLSVNSGLSAMIRRINFIYGLAIASVTAEVIIVLSVAQPSVVSSAYIFNVAQARMSEIIIGAICAGLVSHLLWPIKVKHVLQQQSKKAINQTLEYLAIELDPDGSHEERHQHIDQIMQTLSEVSDDSSAVTYEGPEGPGRARAANQICHKILSLLSVIQIFGRLQRRNAELVTPVLAGILKRQRDIFIDISHSDNFEVSYQRIKFFRRELAQYRMSHFSQNPLEARLLKITLDMASDLIILLRAFRALENRDTTLLHAPRMQPYRDPLIGLTRGGRSAIMFFIGSFIWVETASYAALMIMILPVIFSIMLDRLPLMLVSLVLRRMLVGVAISIPVSIFFAINLIAQSSDQLGQLLLILAGPFFVGLIALANRPTLPYGLGFLIPFTILVRPSAGVNMSRAFHIDYTLSSALGIFVGVTMLYWLFQLFEGPGVKLMVKRIFNSTYQDILLLGNQQNPTSWFNRRMADRLLRLTAYDQRSKTRIVTDLGLTGLNIGNVIIRFHSFCTSLTGVELKHYDDWNKALADAYLLATRGKYSEDFDKACQQLNTEIAQYAKSMSDIEMIQGMFQRMSMTLKRSAQSMEETLALTD</sequence>
<evidence type="ECO:0000256" key="4">
    <source>
        <dbReference type="ARBA" id="ARBA00022692"/>
    </source>
</evidence>
<dbReference type="InterPro" id="IPR006726">
    <property type="entry name" value="PHBA_efflux_AaeB/fusaric-R"/>
</dbReference>
<reference evidence="8 9" key="1">
    <citation type="submission" date="2019-03" db="EMBL/GenBank/DDBJ databases">
        <title>Genomic Encyclopedia of Type Strains, Phase IV (KMG-IV): sequencing the most valuable type-strain genomes for metagenomic binning, comparative biology and taxonomic classification.</title>
        <authorList>
            <person name="Goeker M."/>
        </authorList>
    </citation>
    <scope>NUCLEOTIDE SEQUENCE [LARGE SCALE GENOMIC DNA]</scope>
    <source>
        <strain evidence="8 9">DSM 18577</strain>
    </source>
</reference>
<feature type="transmembrane region" description="Helical" evidence="7">
    <location>
        <begin position="16"/>
        <end position="36"/>
    </location>
</feature>
<evidence type="ECO:0000256" key="5">
    <source>
        <dbReference type="ARBA" id="ARBA00022989"/>
    </source>
</evidence>
<feature type="transmembrane region" description="Helical" evidence="7">
    <location>
        <begin position="503"/>
        <end position="522"/>
    </location>
</feature>
<dbReference type="GO" id="GO:0022857">
    <property type="term" value="F:transmembrane transporter activity"/>
    <property type="evidence" value="ECO:0007669"/>
    <property type="project" value="InterPro"/>
</dbReference>
<feature type="transmembrane region" description="Helical" evidence="7">
    <location>
        <begin position="392"/>
        <end position="411"/>
    </location>
</feature>
<evidence type="ECO:0000256" key="2">
    <source>
        <dbReference type="ARBA" id="ARBA00022448"/>
    </source>
</evidence>
<dbReference type="GO" id="GO:0005886">
    <property type="term" value="C:plasma membrane"/>
    <property type="evidence" value="ECO:0007669"/>
    <property type="project" value="UniProtKB-SubCell"/>
</dbReference>
<feature type="transmembrane region" description="Helical" evidence="7">
    <location>
        <begin position="115"/>
        <end position="136"/>
    </location>
</feature>
<dbReference type="PANTHER" id="PTHR30509">
    <property type="entry name" value="P-HYDROXYBENZOIC ACID EFFLUX PUMP SUBUNIT-RELATED"/>
    <property type="match status" value="1"/>
</dbReference>
<dbReference type="PANTHER" id="PTHR30509:SF9">
    <property type="entry name" value="MULTIDRUG RESISTANCE PROTEIN MDTO"/>
    <property type="match status" value="1"/>
</dbReference>
<organism evidence="8 9">
    <name type="scientific">Celerinatantimonas diazotrophica</name>
    <dbReference type="NCBI Taxonomy" id="412034"/>
    <lineage>
        <taxon>Bacteria</taxon>
        <taxon>Pseudomonadati</taxon>
        <taxon>Pseudomonadota</taxon>
        <taxon>Gammaproteobacteria</taxon>
        <taxon>Celerinatantimonadaceae</taxon>
        <taxon>Celerinatantimonas</taxon>
    </lineage>
</organism>
<keyword evidence="9" id="KW-1185">Reference proteome</keyword>
<evidence type="ECO:0000256" key="3">
    <source>
        <dbReference type="ARBA" id="ARBA00022475"/>
    </source>
</evidence>
<keyword evidence="6 7" id="KW-0472">Membrane</keyword>
<dbReference type="Proteomes" id="UP000295565">
    <property type="component" value="Unassembled WGS sequence"/>
</dbReference>
<dbReference type="OrthoDB" id="9807111at2"/>
<keyword evidence="2" id="KW-0813">Transport</keyword>
<comment type="caution">
    <text evidence="8">The sequence shown here is derived from an EMBL/GenBank/DDBJ whole genome shotgun (WGS) entry which is preliminary data.</text>
</comment>
<accession>A0A4V6NE29</accession>
<dbReference type="EMBL" id="SMGD01000014">
    <property type="protein sequence ID" value="TCK47691.1"/>
    <property type="molecule type" value="Genomic_DNA"/>
</dbReference>